<comment type="caution">
    <text evidence="3">The sequence shown here is derived from an EMBL/GenBank/DDBJ whole genome shotgun (WGS) entry which is preliminary data.</text>
</comment>
<keyword evidence="1" id="KW-0812">Transmembrane</keyword>
<dbReference type="Pfam" id="PF06750">
    <property type="entry name" value="A24_N_bact"/>
    <property type="match status" value="1"/>
</dbReference>
<dbReference type="STRING" id="1423813.FC26_GL001549"/>
<dbReference type="InterPro" id="IPR050882">
    <property type="entry name" value="Prepilin_peptidase/N-MTase"/>
</dbReference>
<accession>A0A0R2AER7</accession>
<reference evidence="3 4" key="1">
    <citation type="journal article" date="2015" name="Genome Announc.">
        <title>Expanding the biotechnology potential of lactobacilli through comparative genomics of 213 strains and associated genera.</title>
        <authorList>
            <person name="Sun Z."/>
            <person name="Harris H.M."/>
            <person name="McCann A."/>
            <person name="Guo C."/>
            <person name="Argimon S."/>
            <person name="Zhang W."/>
            <person name="Yang X."/>
            <person name="Jeffery I.B."/>
            <person name="Cooney J.C."/>
            <person name="Kagawa T.F."/>
            <person name="Liu W."/>
            <person name="Song Y."/>
            <person name="Salvetti E."/>
            <person name="Wrobel A."/>
            <person name="Rasinkangas P."/>
            <person name="Parkhill J."/>
            <person name="Rea M.C."/>
            <person name="O'Sullivan O."/>
            <person name="Ritari J."/>
            <person name="Douillard F.P."/>
            <person name="Paul Ross R."/>
            <person name="Yang R."/>
            <person name="Briner A.E."/>
            <person name="Felis G.E."/>
            <person name="de Vos W.M."/>
            <person name="Barrangou R."/>
            <person name="Klaenhammer T.R."/>
            <person name="Caufield P.W."/>
            <person name="Cui Y."/>
            <person name="Zhang H."/>
            <person name="O'Toole P.W."/>
        </authorList>
    </citation>
    <scope>NUCLEOTIDE SEQUENCE [LARGE SCALE GENOMIC DNA]</scope>
    <source>
        <strain evidence="3 4">DSM 20634</strain>
    </source>
</reference>
<dbReference type="InterPro" id="IPR010627">
    <property type="entry name" value="Prepilin_pept_A24_N"/>
</dbReference>
<gene>
    <name evidence="3" type="ORF">FC26_GL001549</name>
</gene>
<keyword evidence="1" id="KW-1133">Transmembrane helix</keyword>
<feature type="transmembrane region" description="Helical" evidence="1">
    <location>
        <begin position="222"/>
        <end position="242"/>
    </location>
</feature>
<dbReference type="Proteomes" id="UP000051733">
    <property type="component" value="Unassembled WGS sequence"/>
</dbReference>
<dbReference type="GO" id="GO:0004190">
    <property type="term" value="F:aspartic-type endopeptidase activity"/>
    <property type="evidence" value="ECO:0007669"/>
    <property type="project" value="TreeGrafter"/>
</dbReference>
<dbReference type="PATRIC" id="fig|1423813.3.peg.1575"/>
<dbReference type="GO" id="GO:0005886">
    <property type="term" value="C:plasma membrane"/>
    <property type="evidence" value="ECO:0007669"/>
    <property type="project" value="TreeGrafter"/>
</dbReference>
<organism evidence="3 4">
    <name type="scientific">Paucilactobacillus vaccinostercus DSM 20634</name>
    <dbReference type="NCBI Taxonomy" id="1423813"/>
    <lineage>
        <taxon>Bacteria</taxon>
        <taxon>Bacillati</taxon>
        <taxon>Bacillota</taxon>
        <taxon>Bacilli</taxon>
        <taxon>Lactobacillales</taxon>
        <taxon>Lactobacillaceae</taxon>
        <taxon>Paucilactobacillus</taxon>
    </lineage>
</organism>
<protein>
    <submittedName>
        <fullName evidence="3">Bacterial peptidase A24 domain-containing protein</fullName>
    </submittedName>
</protein>
<name>A0A0R2AER7_9LACO</name>
<evidence type="ECO:0000313" key="3">
    <source>
        <dbReference type="EMBL" id="KRM61475.1"/>
    </source>
</evidence>
<feature type="transmembrane region" description="Helical" evidence="1">
    <location>
        <begin position="129"/>
        <end position="148"/>
    </location>
</feature>
<evidence type="ECO:0000313" key="4">
    <source>
        <dbReference type="Proteomes" id="UP000051733"/>
    </source>
</evidence>
<evidence type="ECO:0000259" key="2">
    <source>
        <dbReference type="Pfam" id="PF06750"/>
    </source>
</evidence>
<dbReference type="GO" id="GO:0006465">
    <property type="term" value="P:signal peptide processing"/>
    <property type="evidence" value="ECO:0007669"/>
    <property type="project" value="TreeGrafter"/>
</dbReference>
<feature type="transmembrane region" description="Helical" evidence="1">
    <location>
        <begin position="185"/>
        <end position="215"/>
    </location>
</feature>
<feature type="transmembrane region" description="Helical" evidence="1">
    <location>
        <begin position="20"/>
        <end position="39"/>
    </location>
</feature>
<feature type="domain" description="Prepilin peptidase A24 N-terminal" evidence="2">
    <location>
        <begin position="23"/>
        <end position="103"/>
    </location>
</feature>
<dbReference type="EMBL" id="AYYY01000025">
    <property type="protein sequence ID" value="KRM61475.1"/>
    <property type="molecule type" value="Genomic_DNA"/>
</dbReference>
<dbReference type="OrthoDB" id="9789291at2"/>
<dbReference type="AlphaFoldDB" id="A0A0R2AER7"/>
<keyword evidence="1" id="KW-0472">Membrane</keyword>
<dbReference type="PANTHER" id="PTHR30487:SF0">
    <property type="entry name" value="PREPILIN LEADER PEPTIDASE_N-METHYLTRANSFERASE-RELATED"/>
    <property type="match status" value="1"/>
</dbReference>
<proteinExistence type="predicted"/>
<keyword evidence="4" id="KW-1185">Reference proteome</keyword>
<dbReference type="PANTHER" id="PTHR30487">
    <property type="entry name" value="TYPE 4 PREPILIN-LIKE PROTEINS LEADER PEPTIDE-PROCESSING ENZYME"/>
    <property type="match status" value="1"/>
</dbReference>
<evidence type="ECO:0000256" key="1">
    <source>
        <dbReference type="SAM" id="Phobius"/>
    </source>
</evidence>
<sequence length="243" mass="27942">MFSNCSRVFSLQEEIIMTYFYFIIGTILASFATLCAVRIPQHRSITVPRSHCDNCQHQLAWWQLIPIIGFVSQRGRCHYCHARINPISTLNECLCGWWFLQCAAFPAGPMLGYDCIFLTLILLSTLDAYYTFVYPLCFLGLLPLFWLLPHPAYMTLSYWLGLIILTSILLMLFTRQQLGLADVEIMIILLMIFDLYTVSVILFISSSLALSYALITHQKERFAFLPFLCFALVAVLTVHLHFV</sequence>
<feature type="transmembrane region" description="Helical" evidence="1">
    <location>
        <begin position="155"/>
        <end position="173"/>
    </location>
</feature>